<dbReference type="InterPro" id="IPR013087">
    <property type="entry name" value="Znf_C2H2_type"/>
</dbReference>
<dbReference type="GO" id="GO:0008270">
    <property type="term" value="F:zinc ion binding"/>
    <property type="evidence" value="ECO:0007669"/>
    <property type="project" value="UniProtKB-KW"/>
</dbReference>
<dbReference type="EMBL" id="BMAW01037655">
    <property type="protein sequence ID" value="GFU49333.1"/>
    <property type="molecule type" value="Genomic_DNA"/>
</dbReference>
<dbReference type="PROSITE" id="PS50157">
    <property type="entry name" value="ZINC_FINGER_C2H2_2"/>
    <property type="match status" value="1"/>
</dbReference>
<dbReference type="AlphaFoldDB" id="A0A8X6UVU2"/>
<feature type="compositionally biased region" description="Polar residues" evidence="2">
    <location>
        <begin position="719"/>
        <end position="738"/>
    </location>
</feature>
<feature type="compositionally biased region" description="Basic and acidic residues" evidence="2">
    <location>
        <begin position="619"/>
        <end position="635"/>
    </location>
</feature>
<feature type="region of interest" description="Disordered" evidence="2">
    <location>
        <begin position="615"/>
        <end position="738"/>
    </location>
</feature>
<evidence type="ECO:0000313" key="5">
    <source>
        <dbReference type="Proteomes" id="UP000887013"/>
    </source>
</evidence>
<feature type="compositionally biased region" description="Polar residues" evidence="2">
    <location>
        <begin position="103"/>
        <end position="123"/>
    </location>
</feature>
<dbReference type="SMART" id="SM00355">
    <property type="entry name" value="ZnF_C2H2"/>
    <property type="match status" value="4"/>
</dbReference>
<keyword evidence="1" id="KW-0479">Metal-binding</keyword>
<feature type="region of interest" description="Disordered" evidence="2">
    <location>
        <begin position="861"/>
        <end position="889"/>
    </location>
</feature>
<evidence type="ECO:0000259" key="3">
    <source>
        <dbReference type="PROSITE" id="PS50157"/>
    </source>
</evidence>
<organism evidence="4 5">
    <name type="scientific">Nephila pilipes</name>
    <name type="common">Giant wood spider</name>
    <name type="synonym">Nephila maculata</name>
    <dbReference type="NCBI Taxonomy" id="299642"/>
    <lineage>
        <taxon>Eukaryota</taxon>
        <taxon>Metazoa</taxon>
        <taxon>Ecdysozoa</taxon>
        <taxon>Arthropoda</taxon>
        <taxon>Chelicerata</taxon>
        <taxon>Arachnida</taxon>
        <taxon>Araneae</taxon>
        <taxon>Araneomorphae</taxon>
        <taxon>Entelegynae</taxon>
        <taxon>Araneoidea</taxon>
        <taxon>Nephilidae</taxon>
        <taxon>Nephila</taxon>
    </lineage>
</organism>
<keyword evidence="5" id="KW-1185">Reference proteome</keyword>
<feature type="region of interest" description="Disordered" evidence="2">
    <location>
        <begin position="385"/>
        <end position="420"/>
    </location>
</feature>
<feature type="compositionally biased region" description="Low complexity" evidence="2">
    <location>
        <begin position="638"/>
        <end position="652"/>
    </location>
</feature>
<feature type="region of interest" description="Disordered" evidence="2">
    <location>
        <begin position="266"/>
        <end position="353"/>
    </location>
</feature>
<keyword evidence="1" id="KW-0862">Zinc</keyword>
<proteinExistence type="predicted"/>
<protein>
    <recommendedName>
        <fullName evidence="3">C2H2-type domain-containing protein</fullName>
    </recommendedName>
</protein>
<evidence type="ECO:0000256" key="1">
    <source>
        <dbReference type="PROSITE-ProRule" id="PRU00042"/>
    </source>
</evidence>
<accession>A0A8X6UVU2</accession>
<sequence>METSSSHTRTLLSLANANFAQPPLGLWIDKVHIQNHKSNHKRKKALLAFQEVSRSPGFYCSTPTSSSITTLFENFQARLRAAIPPSSAPMADSSKDLNASSITHAPALSPSSPETVETRSTPAGSPLMTSPRDVPSMSPTTHNISLSFSLPENITLPVCVPHDAPDQDHNRVDPSLTSEDVNPSSCTYPSAPDDQAPQDVVAYLMEQVSSLVDLALVNEVDKHTDTPLPPKVNPEQVLLLAIPSIEEQLQVKDTRVAHVVFGPTSLAHEPSTEAPQLSFDPKPKREEPANITSPSILEILDDPQSKDDILDSQEPPSAPKTSPASSPEIEELSKKISPTGPPTARAFSKPTNAQKARMILERCNFCEKRFYSKLACEKHIKDLHISTPPSQPSLPPIARSSESSSQILSSSEDFRTPPNVREITIRDQPKVKKQKTSLFPVVPPYHFFCHICVDYFDTDITKAQHFKAMHNLLLKNISHKPKTSTVAIPKSSPPVKRETETSVLKKKISVPHVEDHTDVNLSVLDQALLTGPRAGPVSVATPKISRPSLKRKVTIPKLPTKRQSPSSVSVTTAVVHQEQQHPRVAPTSDNWLCRLCAFEAKNKNGLRLHYFRSHGQRIPPDDRFSPKSGLKRPDPALKTSNSKNTAKSKNPSIKFSSDAIEALPSAGEESSTQSNSPQDSRRKKPSLTTTATRSKPPLPPQESRIFTNKQFTKLPEPIPNTSISKPTSSNEDPSMTQDISMPDPWFTTNTSIKKHLNTFLKAPPTSVEFWCFICKRRIAKNPASHPCLKNKLVLPRPTIANEDEWSCHLCKSFSTSSTLGKHNHLASHNRDNIKQAATALTIPTSTKQRKRMLKRRVQTLAEGDPGSLPLARPVATNTSTNPDLQPIEE</sequence>
<feature type="region of interest" description="Disordered" evidence="2">
    <location>
        <begin position="103"/>
        <end position="138"/>
    </location>
</feature>
<feature type="compositionally biased region" description="Basic and acidic residues" evidence="2">
    <location>
        <begin position="163"/>
        <end position="172"/>
    </location>
</feature>
<keyword evidence="1" id="KW-0863">Zinc-finger</keyword>
<feature type="compositionally biased region" description="Polar residues" evidence="2">
    <location>
        <begin position="175"/>
        <end position="188"/>
    </location>
</feature>
<evidence type="ECO:0000313" key="4">
    <source>
        <dbReference type="EMBL" id="GFU49333.1"/>
    </source>
</evidence>
<name>A0A8X6UVU2_NEPPI</name>
<feature type="compositionally biased region" description="Low complexity" evidence="2">
    <location>
        <begin position="396"/>
        <end position="411"/>
    </location>
</feature>
<evidence type="ECO:0000256" key="2">
    <source>
        <dbReference type="SAM" id="MobiDB-lite"/>
    </source>
</evidence>
<dbReference type="Proteomes" id="UP000887013">
    <property type="component" value="Unassembled WGS sequence"/>
</dbReference>
<comment type="caution">
    <text evidence="4">The sequence shown here is derived from an EMBL/GenBank/DDBJ whole genome shotgun (WGS) entry which is preliminary data.</text>
</comment>
<dbReference type="PROSITE" id="PS00028">
    <property type="entry name" value="ZINC_FINGER_C2H2_1"/>
    <property type="match status" value="1"/>
</dbReference>
<feature type="region of interest" description="Disordered" evidence="2">
    <location>
        <begin position="162"/>
        <end position="194"/>
    </location>
</feature>
<gene>
    <name evidence="4" type="ORF">NPIL_623271</name>
</gene>
<reference evidence="4" key="1">
    <citation type="submission" date="2020-08" db="EMBL/GenBank/DDBJ databases">
        <title>Multicomponent nature underlies the extraordinary mechanical properties of spider dragline silk.</title>
        <authorList>
            <person name="Kono N."/>
            <person name="Nakamura H."/>
            <person name="Mori M."/>
            <person name="Yoshida Y."/>
            <person name="Ohtoshi R."/>
            <person name="Malay A.D."/>
            <person name="Moran D.A.P."/>
            <person name="Tomita M."/>
            <person name="Numata K."/>
            <person name="Arakawa K."/>
        </authorList>
    </citation>
    <scope>NUCLEOTIDE SEQUENCE</scope>
</reference>
<feature type="compositionally biased region" description="Polar residues" evidence="2">
    <location>
        <begin position="668"/>
        <end position="678"/>
    </location>
</feature>
<feature type="domain" description="C2H2-type" evidence="3">
    <location>
        <begin position="361"/>
        <end position="389"/>
    </location>
</feature>